<proteinExistence type="inferred from homology"/>
<comment type="similarity">
    <text evidence="1">Belongs to the outer membrane porin (Opr) (TC 1.B.25) family.</text>
</comment>
<dbReference type="Proteomes" id="UP000251617">
    <property type="component" value="Chromosome"/>
</dbReference>
<evidence type="ECO:0000256" key="2">
    <source>
        <dbReference type="ARBA" id="ARBA00022448"/>
    </source>
</evidence>
<name>A0AAD0PET7_PSEPU</name>
<dbReference type="GO" id="GO:0015288">
    <property type="term" value="F:porin activity"/>
    <property type="evidence" value="ECO:0007669"/>
    <property type="project" value="TreeGrafter"/>
</dbReference>
<gene>
    <name evidence="5" type="ORF">C1S65_13270</name>
</gene>
<dbReference type="RefSeq" id="WP_050587353.1">
    <property type="nucleotide sequence ID" value="NZ_CP030750.1"/>
</dbReference>
<evidence type="ECO:0000313" key="6">
    <source>
        <dbReference type="Proteomes" id="UP000251617"/>
    </source>
</evidence>
<dbReference type="PANTHER" id="PTHR34596:SF2">
    <property type="entry name" value="CHITOPORIN"/>
    <property type="match status" value="1"/>
</dbReference>
<dbReference type="GO" id="GO:0016020">
    <property type="term" value="C:membrane"/>
    <property type="evidence" value="ECO:0007669"/>
    <property type="project" value="InterPro"/>
</dbReference>
<evidence type="ECO:0000256" key="3">
    <source>
        <dbReference type="ARBA" id="ARBA00022729"/>
    </source>
</evidence>
<keyword evidence="3 4" id="KW-0732">Signal</keyword>
<dbReference type="Pfam" id="PF03573">
    <property type="entry name" value="OprD"/>
    <property type="match status" value="1"/>
</dbReference>
<accession>A0AAD0PET7</accession>
<feature type="chain" id="PRO_5042257954" evidence="4">
    <location>
        <begin position="25"/>
        <end position="447"/>
    </location>
</feature>
<dbReference type="Gene3D" id="2.40.160.10">
    <property type="entry name" value="Porin"/>
    <property type="match status" value="1"/>
</dbReference>
<dbReference type="InterPro" id="IPR023614">
    <property type="entry name" value="Porin_dom_sf"/>
</dbReference>
<feature type="signal peptide" evidence="4">
    <location>
        <begin position="1"/>
        <end position="24"/>
    </location>
</feature>
<protein>
    <submittedName>
        <fullName evidence="5">Outer membrane porin, OprD family</fullName>
    </submittedName>
</protein>
<evidence type="ECO:0000256" key="1">
    <source>
        <dbReference type="ARBA" id="ARBA00009075"/>
    </source>
</evidence>
<keyword evidence="2" id="KW-0813">Transport</keyword>
<sequence length="447" mass="49568">MPAVIDYRLVSGLGLALACQQALADELWADASTYFQQGSLSGLTRNFYLNRDFRNGGANRRSGTVNGYRAEWAQGLTLDYISPFTTGVVGLGFDAHLYAGLKLDSGRGKTGTNLLHVNNDGDVANEYSVGGGALKLKYREMVLKYGSMELRTSPVLLTDGGSGRLLPQTVTAWQLISRDLQPLTFDAAHITAGKAPSENRNDSTLRSLYGATETDTVDYLSLNYEQGAVKGYLSTQRAEDLWRQDYLGFRYLPALVEGLTPTLNFSMYRTVDIGAAHGGPIDNLTWSFAPGVKFGAHSLMLAYQKVQGDTPFDYMAFRDGQTTVAQLANNVQLSDFNAPNDRSWQVRYDYDFSARGVPGLRFMIRYMQGQGGKGSDIEPYSSYYPLGFRDGGRHWERNIEMQYVVQDGPAKNLSLRARYGVHRGNSAEPRGDMDEIRLITEFPFKLL</sequence>
<evidence type="ECO:0000256" key="4">
    <source>
        <dbReference type="SAM" id="SignalP"/>
    </source>
</evidence>
<dbReference type="PANTHER" id="PTHR34596">
    <property type="entry name" value="CHITOPORIN"/>
    <property type="match status" value="1"/>
</dbReference>
<reference evidence="5 6" key="1">
    <citation type="submission" date="2018-06" db="EMBL/GenBank/DDBJ databases">
        <title>The genome of Pseudomonas putida NX-1, a lignin degrader.</title>
        <authorList>
            <person name="Xu Z."/>
        </authorList>
    </citation>
    <scope>NUCLEOTIDE SEQUENCE [LARGE SCALE GENOMIC DNA]</scope>
    <source>
        <strain evidence="5 6">NX-1</strain>
    </source>
</reference>
<dbReference type="InterPro" id="IPR005318">
    <property type="entry name" value="OM_porin_bac"/>
</dbReference>
<dbReference type="AlphaFoldDB" id="A0AAD0PET7"/>
<dbReference type="EMBL" id="CP030750">
    <property type="protein sequence ID" value="AXA25040.1"/>
    <property type="molecule type" value="Genomic_DNA"/>
</dbReference>
<evidence type="ECO:0000313" key="5">
    <source>
        <dbReference type="EMBL" id="AXA25040.1"/>
    </source>
</evidence>
<organism evidence="5 6">
    <name type="scientific">Pseudomonas putida</name>
    <name type="common">Arthrobacter siderocapsulatus</name>
    <dbReference type="NCBI Taxonomy" id="303"/>
    <lineage>
        <taxon>Bacteria</taxon>
        <taxon>Pseudomonadati</taxon>
        <taxon>Pseudomonadota</taxon>
        <taxon>Gammaproteobacteria</taxon>
        <taxon>Pseudomonadales</taxon>
        <taxon>Pseudomonadaceae</taxon>
        <taxon>Pseudomonas</taxon>
    </lineage>
</organism>